<gene>
    <name evidence="10" type="ORF">CJD35_07430</name>
</gene>
<comment type="pathway">
    <text evidence="1 5">Carbohydrate metabolism; hexose metabolism.</text>
</comment>
<dbReference type="CDD" id="cd09019">
    <property type="entry name" value="galactose_mutarotase_like"/>
    <property type="match status" value="1"/>
</dbReference>
<organism evidence="10 11">
    <name type="scientific">Sphingobium xenophagum</name>
    <dbReference type="NCBI Taxonomy" id="121428"/>
    <lineage>
        <taxon>Bacteria</taxon>
        <taxon>Pseudomonadati</taxon>
        <taxon>Pseudomonadota</taxon>
        <taxon>Alphaproteobacteria</taxon>
        <taxon>Sphingomonadales</taxon>
        <taxon>Sphingomonadaceae</taxon>
        <taxon>Sphingobium</taxon>
    </lineage>
</organism>
<sequence length="382" mass="40565">MRNVAIIKTTLSYAVALALTSGAALAAEASRAPAGTLADGTAVEVISLTNKQGISARILTYGATLQSLSMPDKHGKAADVLLGYDDLKDYVDHPNYFGVTVGRYANRIAGGAFSIDGKAYQLPLNDKTNSLHGGGKGFDKQVWKVASVKSGPVATLVLTLTSADGDSGYPGKLDSSVTYTLDEAGNLGILFDAKTDKPTIVNMTNHAIFNLGGEGSPDGALGHLLTIPAKAYTPVDEALIPTGERKPVDGSVFDFRQPRRVADGIRDGRDPQIVFGRGYDHNWALDKGLTKTPELAARLEDPVSGRVVEVLTTEPGVQFYAGNFLDGTLVGKGGHLYRMGDGIALEPQKFPDAPNKPNFVSARVDPGKPYHHAMVYRLSVKR</sequence>
<feature type="active site" description="Proton donor" evidence="6">
    <location>
        <position position="206"/>
    </location>
</feature>
<feature type="chain" id="PRO_5012241953" description="Aldose 1-epimerase" evidence="9">
    <location>
        <begin position="27"/>
        <end position="382"/>
    </location>
</feature>
<evidence type="ECO:0000256" key="3">
    <source>
        <dbReference type="ARBA" id="ARBA00023235"/>
    </source>
</evidence>
<dbReference type="GO" id="GO:0006006">
    <property type="term" value="P:glucose metabolic process"/>
    <property type="evidence" value="ECO:0007669"/>
    <property type="project" value="TreeGrafter"/>
</dbReference>
<dbReference type="NCBIfam" id="NF008277">
    <property type="entry name" value="PRK11055.1"/>
    <property type="match status" value="1"/>
</dbReference>
<dbReference type="UniPathway" id="UPA00242"/>
<dbReference type="Pfam" id="PF01263">
    <property type="entry name" value="Aldose_epim"/>
    <property type="match status" value="1"/>
</dbReference>
<proteinExistence type="inferred from homology"/>
<comment type="catalytic activity">
    <reaction evidence="5">
        <text>alpha-D-glucose = beta-D-glucose</text>
        <dbReference type="Rhea" id="RHEA:10264"/>
        <dbReference type="ChEBI" id="CHEBI:15903"/>
        <dbReference type="ChEBI" id="CHEBI:17925"/>
        <dbReference type="EC" id="5.1.3.3"/>
    </reaction>
</comment>
<evidence type="ECO:0000256" key="7">
    <source>
        <dbReference type="PIRSR" id="PIRSR005096-2"/>
    </source>
</evidence>
<dbReference type="GO" id="GO:0033499">
    <property type="term" value="P:galactose catabolic process via UDP-galactose, Leloir pathway"/>
    <property type="evidence" value="ECO:0007669"/>
    <property type="project" value="TreeGrafter"/>
</dbReference>
<keyword evidence="4 5" id="KW-0119">Carbohydrate metabolism</keyword>
<dbReference type="Gene3D" id="2.70.98.10">
    <property type="match status" value="1"/>
</dbReference>
<keyword evidence="3 5" id="KW-0413">Isomerase</keyword>
<dbReference type="InterPro" id="IPR014718">
    <property type="entry name" value="GH-type_carb-bd"/>
</dbReference>
<feature type="binding site" evidence="8">
    <location>
        <begin position="106"/>
        <end position="107"/>
    </location>
    <ligand>
        <name>beta-D-galactose</name>
        <dbReference type="ChEBI" id="CHEBI:27667"/>
    </ligand>
</feature>
<dbReference type="InterPro" id="IPR011013">
    <property type="entry name" value="Gal_mutarotase_sf_dom"/>
</dbReference>
<dbReference type="Proteomes" id="UP000217141">
    <property type="component" value="Chromosome I"/>
</dbReference>
<evidence type="ECO:0000256" key="9">
    <source>
        <dbReference type="SAM" id="SignalP"/>
    </source>
</evidence>
<dbReference type="SUPFAM" id="SSF74650">
    <property type="entry name" value="Galactose mutarotase-like"/>
    <property type="match status" value="1"/>
</dbReference>
<evidence type="ECO:0000256" key="8">
    <source>
        <dbReference type="PIRSR" id="PIRSR005096-3"/>
    </source>
</evidence>
<protein>
    <recommendedName>
        <fullName evidence="5">Aldose 1-epimerase</fullName>
        <ecNumber evidence="5">5.1.3.3</ecNumber>
    </recommendedName>
</protein>
<evidence type="ECO:0000256" key="4">
    <source>
        <dbReference type="ARBA" id="ARBA00023277"/>
    </source>
</evidence>
<dbReference type="AlphaFoldDB" id="A0A249MSG1"/>
<dbReference type="RefSeq" id="WP_017183806.1">
    <property type="nucleotide sequence ID" value="NZ_CP022745.1"/>
</dbReference>
<accession>A0A249MSG1</accession>
<evidence type="ECO:0000256" key="1">
    <source>
        <dbReference type="ARBA" id="ARBA00005028"/>
    </source>
</evidence>
<dbReference type="GO" id="GO:0005737">
    <property type="term" value="C:cytoplasm"/>
    <property type="evidence" value="ECO:0007669"/>
    <property type="project" value="TreeGrafter"/>
</dbReference>
<reference evidence="10 11" key="1">
    <citation type="submission" date="2017-08" db="EMBL/GenBank/DDBJ databases">
        <title>Whole Genome Sequence of Sphingobium hydrophobicum C1: Insights into Adaption to the Electronic-waste Contaminated Sediment.</title>
        <authorList>
            <person name="Song D."/>
            <person name="Chen X."/>
            <person name="Xu M."/>
        </authorList>
    </citation>
    <scope>NUCLEOTIDE SEQUENCE [LARGE SCALE GENOMIC DNA]</scope>
    <source>
        <strain evidence="10 11">C1</strain>
    </source>
</reference>
<dbReference type="GO" id="GO:0004034">
    <property type="term" value="F:aldose 1-epimerase activity"/>
    <property type="evidence" value="ECO:0007669"/>
    <property type="project" value="UniProtKB-EC"/>
</dbReference>
<evidence type="ECO:0000313" key="11">
    <source>
        <dbReference type="Proteomes" id="UP000217141"/>
    </source>
</evidence>
<dbReference type="EMBL" id="CP022745">
    <property type="protein sequence ID" value="ASY44293.1"/>
    <property type="molecule type" value="Genomic_DNA"/>
</dbReference>
<evidence type="ECO:0000313" key="10">
    <source>
        <dbReference type="EMBL" id="ASY44293.1"/>
    </source>
</evidence>
<evidence type="ECO:0000256" key="5">
    <source>
        <dbReference type="PIRNR" id="PIRNR005096"/>
    </source>
</evidence>
<dbReference type="PANTHER" id="PTHR10091">
    <property type="entry name" value="ALDOSE-1-EPIMERASE"/>
    <property type="match status" value="1"/>
</dbReference>
<dbReference type="InterPro" id="IPR015443">
    <property type="entry name" value="Aldose_1-epimerase"/>
</dbReference>
<feature type="binding site" evidence="7">
    <location>
        <position position="280"/>
    </location>
    <ligand>
        <name>beta-D-galactose</name>
        <dbReference type="ChEBI" id="CHEBI:27667"/>
    </ligand>
</feature>
<comment type="similarity">
    <text evidence="2 5">Belongs to the aldose epimerase family.</text>
</comment>
<dbReference type="GO" id="GO:0030246">
    <property type="term" value="F:carbohydrate binding"/>
    <property type="evidence" value="ECO:0007669"/>
    <property type="project" value="InterPro"/>
</dbReference>
<dbReference type="PANTHER" id="PTHR10091:SF0">
    <property type="entry name" value="GALACTOSE MUTAROTASE"/>
    <property type="match status" value="1"/>
</dbReference>
<feature type="signal peptide" evidence="9">
    <location>
        <begin position="1"/>
        <end position="26"/>
    </location>
</feature>
<evidence type="ECO:0000256" key="2">
    <source>
        <dbReference type="ARBA" id="ARBA00006206"/>
    </source>
</evidence>
<name>A0A249MSG1_SPHXE</name>
<dbReference type="InterPro" id="IPR047215">
    <property type="entry name" value="Galactose_mutarotase-like"/>
</dbReference>
<dbReference type="PIRSF" id="PIRSF005096">
    <property type="entry name" value="GALM"/>
    <property type="match status" value="1"/>
</dbReference>
<keyword evidence="9" id="KW-0732">Signal</keyword>
<dbReference type="EC" id="5.1.3.3" evidence="5"/>
<feature type="active site" description="Proton acceptor" evidence="6">
    <location>
        <position position="346"/>
    </location>
</feature>
<evidence type="ECO:0000256" key="6">
    <source>
        <dbReference type="PIRSR" id="PIRSR005096-1"/>
    </source>
</evidence>
<dbReference type="KEGG" id="shyd:CJD35_07430"/>
<dbReference type="InterPro" id="IPR008183">
    <property type="entry name" value="Aldose_1/G6P_1-epimerase"/>
</dbReference>